<dbReference type="Pfam" id="PF11887">
    <property type="entry name" value="Mce4_CUP1"/>
    <property type="match status" value="1"/>
</dbReference>
<protein>
    <submittedName>
        <fullName evidence="4">MCE family protein</fullName>
    </submittedName>
</protein>
<feature type="region of interest" description="Disordered" evidence="1">
    <location>
        <begin position="335"/>
        <end position="446"/>
    </location>
</feature>
<dbReference type="PRINTS" id="PR01782">
    <property type="entry name" value="MCEVIRFACTOR"/>
</dbReference>
<feature type="domain" description="Mce/MlaD" evidence="2">
    <location>
        <begin position="43"/>
        <end position="113"/>
    </location>
</feature>
<dbReference type="EMBL" id="JAPZPY010000003">
    <property type="protein sequence ID" value="MCZ8379459.1"/>
    <property type="molecule type" value="Genomic_DNA"/>
</dbReference>
<evidence type="ECO:0000259" key="3">
    <source>
        <dbReference type="Pfam" id="PF11887"/>
    </source>
</evidence>
<dbReference type="InterPro" id="IPR024516">
    <property type="entry name" value="Mce_C"/>
</dbReference>
<sequence>MKSFSERKLWPIGATGIAAVAALVVGALQFQNLPYLNQRATHSAYFTDAGGLLSGASVEVSGFPAGKVKSIELDSDQVLVTFTVDKTLHLGKDTEAAIKTRSLLGTKVLNVSPRGGGELSAAIPATRTTTPYQLPDTLGELANTINGLNTGQLSDSLTTLSQTFADTPESLKNAVNGVSRFAQTLNQRDTELRALLANAAEATKVLANRSDLVVSLVRDTNALLVQLESQSSAVDRIWYSISSVSTQLKEFIGENREQLRPALDKLNGVLAIVDNRKERLQEAVKLLNKYVMSLGESIGSGPFFKGYVANLLPGQFVQPFIDAAFSDLGLDPSTLLPSQLNDPQTGQPGTPPLPVPYPRTGQGGEPRLTLPDAITGKPGDEGCGPPGLPLPGPTGCYPYREPPAAPSPGGRPPGPPALPAAGASPSPTPSPVFEPAPGESDPGAQQ</sequence>
<dbReference type="PANTHER" id="PTHR33371:SF18">
    <property type="entry name" value="MCE-FAMILY PROTEIN MCE3C"/>
    <property type="match status" value="1"/>
</dbReference>
<dbReference type="InterPro" id="IPR003399">
    <property type="entry name" value="Mce/MlaD"/>
</dbReference>
<proteinExistence type="predicted"/>
<evidence type="ECO:0000259" key="2">
    <source>
        <dbReference type="Pfam" id="PF02470"/>
    </source>
</evidence>
<name>A0ABT4PSD1_9MYCO</name>
<keyword evidence="5" id="KW-1185">Reference proteome</keyword>
<accession>A0ABT4PSD1</accession>
<gene>
    <name evidence="4" type="ORF">O6P37_11340</name>
</gene>
<dbReference type="Pfam" id="PF02470">
    <property type="entry name" value="MlaD"/>
    <property type="match status" value="1"/>
</dbReference>
<dbReference type="InterPro" id="IPR005693">
    <property type="entry name" value="Mce"/>
</dbReference>
<dbReference type="Proteomes" id="UP001142153">
    <property type="component" value="Unassembled WGS sequence"/>
</dbReference>
<dbReference type="PANTHER" id="PTHR33371">
    <property type="entry name" value="INTERMEMBRANE PHOSPHOLIPID TRANSPORT SYSTEM BINDING PROTEIN MLAD-RELATED"/>
    <property type="match status" value="1"/>
</dbReference>
<evidence type="ECO:0000313" key="5">
    <source>
        <dbReference type="Proteomes" id="UP001142153"/>
    </source>
</evidence>
<dbReference type="SUPFAM" id="SSF58104">
    <property type="entry name" value="Methyl-accepting chemotaxis protein (MCP) signaling domain"/>
    <property type="match status" value="1"/>
</dbReference>
<organism evidence="4 5">
    <name type="scientific">Mycobacterium hippophais</name>
    <dbReference type="NCBI Taxonomy" id="3016340"/>
    <lineage>
        <taxon>Bacteria</taxon>
        <taxon>Bacillati</taxon>
        <taxon>Actinomycetota</taxon>
        <taxon>Actinomycetes</taxon>
        <taxon>Mycobacteriales</taxon>
        <taxon>Mycobacteriaceae</taxon>
        <taxon>Mycobacterium</taxon>
    </lineage>
</organism>
<reference evidence="4" key="1">
    <citation type="submission" date="2022-12" db="EMBL/GenBank/DDBJ databases">
        <authorList>
            <person name="Deng Y."/>
            <person name="Zhang Y.-Q."/>
        </authorList>
    </citation>
    <scope>NUCLEOTIDE SEQUENCE</scope>
    <source>
        <strain evidence="4">CPCC 205372</strain>
    </source>
</reference>
<dbReference type="InterPro" id="IPR052336">
    <property type="entry name" value="MlaD_Phospholipid_Transporter"/>
</dbReference>
<evidence type="ECO:0000313" key="4">
    <source>
        <dbReference type="EMBL" id="MCZ8379459.1"/>
    </source>
</evidence>
<comment type="caution">
    <text evidence="4">The sequence shown here is derived from an EMBL/GenBank/DDBJ whole genome shotgun (WGS) entry which is preliminary data.</text>
</comment>
<dbReference type="RefSeq" id="WP_269894137.1">
    <property type="nucleotide sequence ID" value="NZ_JAPZPY010000003.1"/>
</dbReference>
<feature type="domain" description="Mammalian cell entry C-terminal" evidence="3">
    <location>
        <begin position="121"/>
        <end position="300"/>
    </location>
</feature>
<dbReference type="NCBIfam" id="TIGR00996">
    <property type="entry name" value="Mtu_fam_mce"/>
    <property type="match status" value="1"/>
</dbReference>
<feature type="compositionally biased region" description="Pro residues" evidence="1">
    <location>
        <begin position="400"/>
        <end position="418"/>
    </location>
</feature>
<evidence type="ECO:0000256" key="1">
    <source>
        <dbReference type="SAM" id="MobiDB-lite"/>
    </source>
</evidence>